<dbReference type="Proteomes" id="UP000070054">
    <property type="component" value="Unassembled WGS sequence"/>
</dbReference>
<proteinExistence type="predicted"/>
<sequence length="112" mass="13010">MFDPSLLPSPRVLLLDIISRYRAFRAPSLTSSHRSQNLDIHPGERELPLPFSEDLNDTFIFGRVFETLTGHQISTNERISPGMTTTWIKRFGEILRFMYLTIAYNLLYNAFD</sequence>
<dbReference type="Pfam" id="PF11917">
    <property type="entry name" value="DUF3435"/>
    <property type="match status" value="1"/>
</dbReference>
<comment type="caution">
    <text evidence="1">The sequence shown here is derived from an EMBL/GenBank/DDBJ whole genome shotgun (WGS) entry which is preliminary data.</text>
</comment>
<protein>
    <submittedName>
        <fullName evidence="1">C2H2 finger domain-containing protein</fullName>
    </submittedName>
</protein>
<organism evidence="1 2">
    <name type="scientific">Colletotrichum nymphaeae SA-01</name>
    <dbReference type="NCBI Taxonomy" id="1460502"/>
    <lineage>
        <taxon>Eukaryota</taxon>
        <taxon>Fungi</taxon>
        <taxon>Dikarya</taxon>
        <taxon>Ascomycota</taxon>
        <taxon>Pezizomycotina</taxon>
        <taxon>Sordariomycetes</taxon>
        <taxon>Hypocreomycetidae</taxon>
        <taxon>Glomerellales</taxon>
        <taxon>Glomerellaceae</taxon>
        <taxon>Colletotrichum</taxon>
        <taxon>Colletotrichum acutatum species complex</taxon>
    </lineage>
</organism>
<name>A0A135UKI3_9PEZI</name>
<dbReference type="EMBL" id="JEMN01000461">
    <property type="protein sequence ID" value="KXH60898.1"/>
    <property type="molecule type" value="Genomic_DNA"/>
</dbReference>
<keyword evidence="2" id="KW-1185">Reference proteome</keyword>
<accession>A0A135UKI3</accession>
<evidence type="ECO:0000313" key="2">
    <source>
        <dbReference type="Proteomes" id="UP000070054"/>
    </source>
</evidence>
<gene>
    <name evidence="1" type="ORF">CNYM01_14108</name>
</gene>
<evidence type="ECO:0000313" key="1">
    <source>
        <dbReference type="EMBL" id="KXH60898.1"/>
    </source>
</evidence>
<reference evidence="1 2" key="1">
    <citation type="submission" date="2014-02" db="EMBL/GenBank/DDBJ databases">
        <title>The genome sequence of Colletotrichum nymphaeae SA-01.</title>
        <authorList>
            <person name="Baroncelli R."/>
            <person name="Thon M.R."/>
        </authorList>
    </citation>
    <scope>NUCLEOTIDE SEQUENCE [LARGE SCALE GENOMIC DNA]</scope>
    <source>
        <strain evidence="1 2">SA-01</strain>
    </source>
</reference>
<dbReference type="AlphaFoldDB" id="A0A135UKI3"/>
<dbReference type="InterPro" id="IPR021842">
    <property type="entry name" value="DUF3435"/>
</dbReference>